<reference evidence="1 2" key="1">
    <citation type="submission" date="2024-09" db="EMBL/GenBank/DDBJ databases">
        <title>Chromosome-scale assembly of Riccia fluitans.</title>
        <authorList>
            <person name="Paukszto L."/>
            <person name="Sawicki J."/>
            <person name="Karawczyk K."/>
            <person name="Piernik-Szablinska J."/>
            <person name="Szczecinska M."/>
            <person name="Mazdziarz M."/>
        </authorList>
    </citation>
    <scope>NUCLEOTIDE SEQUENCE [LARGE SCALE GENOMIC DNA]</scope>
    <source>
        <strain evidence="1">Rf_01</strain>
        <tissue evidence="1">Aerial parts of the thallus</tissue>
    </source>
</reference>
<keyword evidence="2" id="KW-1185">Reference proteome</keyword>
<evidence type="ECO:0000313" key="2">
    <source>
        <dbReference type="Proteomes" id="UP001605036"/>
    </source>
</evidence>
<organism evidence="1 2">
    <name type="scientific">Riccia fluitans</name>
    <dbReference type="NCBI Taxonomy" id="41844"/>
    <lineage>
        <taxon>Eukaryota</taxon>
        <taxon>Viridiplantae</taxon>
        <taxon>Streptophyta</taxon>
        <taxon>Embryophyta</taxon>
        <taxon>Marchantiophyta</taxon>
        <taxon>Marchantiopsida</taxon>
        <taxon>Marchantiidae</taxon>
        <taxon>Marchantiales</taxon>
        <taxon>Ricciaceae</taxon>
        <taxon>Riccia</taxon>
    </lineage>
</organism>
<accession>A0ABD1ZMB0</accession>
<protein>
    <submittedName>
        <fullName evidence="1">Uncharacterized protein</fullName>
    </submittedName>
</protein>
<sequence>MLGFSIPGSPRITAWLPPNFSLSWVETNTSIGVLVKLCRSLTREPLPGHSGISLGEGLTANRSFSRSGLPELLLSRLASTQVNSTHEFLRGTGDSEREFRRDCNARGSGGSALHCYTQPTSGGLNALEDTGSKNADKSPAGETMLDLLTPSHSGCFENSGMGDSLETILFAECNWRLGNQRLNADLRVGRCLNTVWSAGLIIVESGWLEGFFC</sequence>
<name>A0ABD1ZMB0_9MARC</name>
<dbReference type="AlphaFoldDB" id="A0ABD1ZMB0"/>
<dbReference type="Proteomes" id="UP001605036">
    <property type="component" value="Unassembled WGS sequence"/>
</dbReference>
<evidence type="ECO:0000313" key="1">
    <source>
        <dbReference type="EMBL" id="KAL2652592.1"/>
    </source>
</evidence>
<proteinExistence type="predicted"/>
<comment type="caution">
    <text evidence="1">The sequence shown here is derived from an EMBL/GenBank/DDBJ whole genome shotgun (WGS) entry which is preliminary data.</text>
</comment>
<gene>
    <name evidence="1" type="ORF">R1flu_020720</name>
</gene>
<dbReference type="EMBL" id="JBHFFA010000001">
    <property type="protein sequence ID" value="KAL2652592.1"/>
    <property type="molecule type" value="Genomic_DNA"/>
</dbReference>